<accession>A0AA37SHK8</accession>
<reference evidence="2" key="1">
    <citation type="journal article" date="2019" name="Int. J. Syst. Evol. Microbiol.">
        <title>The Global Catalogue of Microorganisms (GCM) 10K type strain sequencing project: providing services to taxonomists for standard genome sequencing and annotation.</title>
        <authorList>
            <consortium name="The Broad Institute Genomics Platform"/>
            <consortium name="The Broad Institute Genome Sequencing Center for Infectious Disease"/>
            <person name="Wu L."/>
            <person name="Ma J."/>
        </authorList>
    </citation>
    <scope>NUCLEOTIDE SEQUENCE [LARGE SCALE GENOMIC DNA]</scope>
    <source>
        <strain evidence="2">NBRC 12467</strain>
    </source>
</reference>
<comment type="caution">
    <text evidence="1">The sequence shown here is derived from an EMBL/GenBank/DDBJ whole genome shotgun (WGS) entry which is preliminary data.</text>
</comment>
<gene>
    <name evidence="1" type="ORF">GCM10007872_23750</name>
</gene>
<name>A0AA37SHK8_9PROT</name>
<proteinExistence type="predicted"/>
<evidence type="ECO:0000313" key="1">
    <source>
        <dbReference type="EMBL" id="GLQ85465.1"/>
    </source>
</evidence>
<dbReference type="EMBL" id="BSNZ01000018">
    <property type="protein sequence ID" value="GLQ85465.1"/>
    <property type="molecule type" value="Genomic_DNA"/>
</dbReference>
<evidence type="ECO:0000313" key="2">
    <source>
        <dbReference type="Proteomes" id="UP001156708"/>
    </source>
</evidence>
<dbReference type="AlphaFoldDB" id="A0AA37SHK8"/>
<keyword evidence="2" id="KW-1185">Reference proteome</keyword>
<dbReference type="Proteomes" id="UP001156708">
    <property type="component" value="Unassembled WGS sequence"/>
</dbReference>
<organism evidence="1 2">
    <name type="scientific">Gluconobacter sphaericus NBRC 12467</name>
    <dbReference type="NCBI Taxonomy" id="1307951"/>
    <lineage>
        <taxon>Bacteria</taxon>
        <taxon>Pseudomonadati</taxon>
        <taxon>Pseudomonadota</taxon>
        <taxon>Alphaproteobacteria</taxon>
        <taxon>Acetobacterales</taxon>
        <taxon>Acetobacteraceae</taxon>
        <taxon>Gluconobacter</taxon>
    </lineage>
</organism>
<sequence length="65" mass="6714">MFDVIAPVNASASSKTTADLAIGNLIQEGLHGVCLRAFTSVGTAQDEDAILPFLVAQVARIEAGQ</sequence>
<protein>
    <submittedName>
        <fullName evidence="1">Uncharacterized protein</fullName>
    </submittedName>
</protein>
<dbReference type="RefSeq" id="WP_228123866.1">
    <property type="nucleotide sequence ID" value="NZ_BARA01000002.1"/>
</dbReference>